<organism evidence="1 2">
    <name type="scientific">Arachidicoccus rhizosphaerae</name>
    <dbReference type="NCBI Taxonomy" id="551991"/>
    <lineage>
        <taxon>Bacteria</taxon>
        <taxon>Pseudomonadati</taxon>
        <taxon>Bacteroidota</taxon>
        <taxon>Chitinophagia</taxon>
        <taxon>Chitinophagales</taxon>
        <taxon>Chitinophagaceae</taxon>
        <taxon>Arachidicoccus</taxon>
    </lineage>
</organism>
<keyword evidence="2" id="KW-1185">Reference proteome</keyword>
<dbReference type="STRING" id="551991.SAMN05192529_10929"/>
<dbReference type="RefSeq" id="WP_091396968.1">
    <property type="nucleotide sequence ID" value="NZ_FNQY01000009.1"/>
</dbReference>
<name>A0A1H3YU80_9BACT</name>
<dbReference type="OrthoDB" id="797724at2"/>
<evidence type="ECO:0000313" key="1">
    <source>
        <dbReference type="EMBL" id="SEA14574.1"/>
    </source>
</evidence>
<dbReference type="EMBL" id="FNQY01000009">
    <property type="protein sequence ID" value="SEA14574.1"/>
    <property type="molecule type" value="Genomic_DNA"/>
</dbReference>
<dbReference type="Proteomes" id="UP000199041">
    <property type="component" value="Unassembled WGS sequence"/>
</dbReference>
<reference evidence="1 2" key="1">
    <citation type="submission" date="2016-10" db="EMBL/GenBank/DDBJ databases">
        <authorList>
            <person name="de Groot N.N."/>
        </authorList>
    </citation>
    <scope>NUCLEOTIDE SEQUENCE [LARGE SCALE GENOMIC DNA]</scope>
    <source>
        <strain evidence="1 2">Vu-144</strain>
    </source>
</reference>
<protein>
    <submittedName>
        <fullName evidence="1">Uncharacterized protein</fullName>
    </submittedName>
</protein>
<evidence type="ECO:0000313" key="2">
    <source>
        <dbReference type="Proteomes" id="UP000199041"/>
    </source>
</evidence>
<proteinExistence type="predicted"/>
<accession>A0A1H3YU80</accession>
<gene>
    <name evidence="1" type="ORF">SAMN05192529_10929</name>
</gene>
<sequence>MVEIKINRNISPRKLSDLRKLYFGQSDLGDIVLILPSEISRYSFGLLADLLSFVITINNKYSIKKLKLNILRDDLIALYDQEYFYPIISLLWNTASFVDKQDTDIKSLLREEQNSFFKKMNSLSRMKGNKFFLTMVDHLPGYVRLLENSNGFNDDEDQISNIFELILKKYILTFNKNNLSEIAGIKNDIGAIVYELAKNTDEWGKTDKENINFSSSIRGVYLRFHVNSHEKLVEEYASTPLLAFFNSSEIINSCLNELGQLYYLEILIYDSGIGFIDKFHSAPNFKDIDVIKRCLVKNQTTSTSNLKSKKGIGLDRILNILNKKGFLRILTDKYCVYRDLIKCEYKPIDIEKLDDLILEDWNGLNFDSMDSPKLQGSFISILYPFKKSN</sequence>
<dbReference type="AlphaFoldDB" id="A0A1H3YU80"/>